<dbReference type="AlphaFoldDB" id="A0AAU9AJE2"/>
<evidence type="ECO:0000313" key="1">
    <source>
        <dbReference type="EMBL" id="BAV96948.1"/>
    </source>
</evidence>
<dbReference type="SUPFAM" id="SSF50494">
    <property type="entry name" value="Trypsin-like serine proteases"/>
    <property type="match status" value="1"/>
</dbReference>
<proteinExistence type="predicted"/>
<evidence type="ECO:0008006" key="3">
    <source>
        <dbReference type="Google" id="ProtNLM"/>
    </source>
</evidence>
<protein>
    <recommendedName>
        <fullName evidence="3">Serine protease</fullName>
    </recommendedName>
</protein>
<dbReference type="EMBL" id="AP014940">
    <property type="protein sequence ID" value="BAV96948.1"/>
    <property type="molecule type" value="Genomic_DNA"/>
</dbReference>
<dbReference type="Proteomes" id="UP000218824">
    <property type="component" value="Chromosome"/>
</dbReference>
<dbReference type="KEGG" id="lem:LEN_1461"/>
<reference evidence="1 2" key="1">
    <citation type="journal article" date="2017" name="DNA Res.">
        <title>Complete genome sequence and expression profile of the commercial lytic enzyme producer Lysobacter enzymogenes M497-1.</title>
        <authorList>
            <person name="Takami H."/>
            <person name="Toyoda A."/>
            <person name="Uchiyama I."/>
            <person name="Itoh T."/>
            <person name="Takaki Y."/>
            <person name="Arai W."/>
            <person name="Nishi S."/>
            <person name="Kawai M."/>
            <person name="Shinya K."/>
            <person name="Ikeda H."/>
        </authorList>
    </citation>
    <scope>NUCLEOTIDE SEQUENCE [LARGE SCALE GENOMIC DNA]</scope>
    <source>
        <strain evidence="1 2">M497-1</strain>
    </source>
</reference>
<evidence type="ECO:0000313" key="2">
    <source>
        <dbReference type="Proteomes" id="UP000218824"/>
    </source>
</evidence>
<dbReference type="InterPro" id="IPR009003">
    <property type="entry name" value="Peptidase_S1_PA"/>
</dbReference>
<dbReference type="GeneID" id="83063333"/>
<name>A0AAU9AJE2_LYSEN</name>
<gene>
    <name evidence="1" type="ORF">LEN_1461</name>
</gene>
<accession>A0AAU9AJE2</accession>
<dbReference type="RefSeq" id="WP_096377203.1">
    <property type="nucleotide sequence ID" value="NZ_AP014940.1"/>
</dbReference>
<organism evidence="1 2">
    <name type="scientific">Lysobacter enzymogenes</name>
    <dbReference type="NCBI Taxonomy" id="69"/>
    <lineage>
        <taxon>Bacteria</taxon>
        <taxon>Pseudomonadati</taxon>
        <taxon>Pseudomonadota</taxon>
        <taxon>Gammaproteobacteria</taxon>
        <taxon>Lysobacterales</taxon>
        <taxon>Lysobacteraceae</taxon>
        <taxon>Lysobacter</taxon>
    </lineage>
</organism>
<sequence>MKAHGTVIRRLGTARDARRATLQRKPHVKGTGLGLKRTDGALTREPALVVIVDAKKPISKLTRQERIPSFVKLDGRTIRTDVIQMSRLHKQAAFCSDGYHQGIVSAFANIDGTAYGITCAHCLEGESSDLGEIPISVYDYAKSAYAVVGQSGFRFVSPGSGSIEDYGFSDIGVFQIQDKYASKLVRGARPMKLRAPSVGMRVSGVSAHGTIRGTIDLVAVEAYGCYVDALIAVDGAGTFRGDSGMLWTDTDGDGICIHAMGSGEGQTGSRYSAAMFAHRMSEFLEMEFLRT</sequence>